<keyword evidence="2" id="KW-1133">Transmembrane helix</keyword>
<keyword evidence="2" id="KW-0812">Transmembrane</keyword>
<protein>
    <submittedName>
        <fullName evidence="3">Uncharacterized protein</fullName>
    </submittedName>
</protein>
<feature type="region of interest" description="Disordered" evidence="1">
    <location>
        <begin position="17"/>
        <end position="36"/>
    </location>
</feature>
<evidence type="ECO:0000256" key="1">
    <source>
        <dbReference type="SAM" id="MobiDB-lite"/>
    </source>
</evidence>
<sequence>MGIVDLHFHESEFTAVKRLGESSGESSEGAESEEEGGPCIGCLLVASLVLAGVATAVGFLVKRKLGGGTTEETTLSEFEGEEESEDVDVA</sequence>
<keyword evidence="2" id="KW-0472">Membrane</keyword>
<dbReference type="AlphaFoldDB" id="A0ABD5Z1I3"/>
<organism evidence="3 4">
    <name type="scientific">Halospeciosus flavus</name>
    <dbReference type="NCBI Taxonomy" id="3032283"/>
    <lineage>
        <taxon>Archaea</taxon>
        <taxon>Methanobacteriati</taxon>
        <taxon>Methanobacteriota</taxon>
        <taxon>Stenosarchaea group</taxon>
        <taxon>Halobacteria</taxon>
        <taxon>Halobacteriales</taxon>
        <taxon>Halobacteriaceae</taxon>
        <taxon>Halospeciosus</taxon>
    </lineage>
</organism>
<dbReference type="RefSeq" id="WP_279528982.1">
    <property type="nucleotide sequence ID" value="NZ_CP122312.1"/>
</dbReference>
<name>A0ABD5Z1I3_9EURY</name>
<keyword evidence="4" id="KW-1185">Reference proteome</keyword>
<gene>
    <name evidence="3" type="ORF">ACFQJ9_06320</name>
</gene>
<feature type="compositionally biased region" description="Acidic residues" evidence="1">
    <location>
        <begin position="78"/>
        <end position="90"/>
    </location>
</feature>
<dbReference type="Proteomes" id="UP001596447">
    <property type="component" value="Unassembled WGS sequence"/>
</dbReference>
<dbReference type="EMBL" id="JBHTAR010000011">
    <property type="protein sequence ID" value="MFC7199032.1"/>
    <property type="molecule type" value="Genomic_DNA"/>
</dbReference>
<evidence type="ECO:0000313" key="4">
    <source>
        <dbReference type="Proteomes" id="UP001596447"/>
    </source>
</evidence>
<reference evidence="3 4" key="1">
    <citation type="journal article" date="2019" name="Int. J. Syst. Evol. Microbiol.">
        <title>The Global Catalogue of Microorganisms (GCM) 10K type strain sequencing project: providing services to taxonomists for standard genome sequencing and annotation.</title>
        <authorList>
            <consortium name="The Broad Institute Genomics Platform"/>
            <consortium name="The Broad Institute Genome Sequencing Center for Infectious Disease"/>
            <person name="Wu L."/>
            <person name="Ma J."/>
        </authorList>
    </citation>
    <scope>NUCLEOTIDE SEQUENCE [LARGE SCALE GENOMIC DNA]</scope>
    <source>
        <strain evidence="3 4">XZGYJ-43</strain>
    </source>
</reference>
<evidence type="ECO:0000256" key="2">
    <source>
        <dbReference type="SAM" id="Phobius"/>
    </source>
</evidence>
<comment type="caution">
    <text evidence="3">The sequence shown here is derived from an EMBL/GenBank/DDBJ whole genome shotgun (WGS) entry which is preliminary data.</text>
</comment>
<feature type="region of interest" description="Disordered" evidence="1">
    <location>
        <begin position="69"/>
        <end position="90"/>
    </location>
</feature>
<feature type="transmembrane region" description="Helical" evidence="2">
    <location>
        <begin position="43"/>
        <end position="61"/>
    </location>
</feature>
<evidence type="ECO:0000313" key="3">
    <source>
        <dbReference type="EMBL" id="MFC7199032.1"/>
    </source>
</evidence>
<proteinExistence type="predicted"/>
<accession>A0ABD5Z1I3</accession>